<dbReference type="EMBL" id="CAJOBJ010000385">
    <property type="protein sequence ID" value="CAF3819112.1"/>
    <property type="molecule type" value="Genomic_DNA"/>
</dbReference>
<dbReference type="Proteomes" id="UP000681720">
    <property type="component" value="Unassembled WGS sequence"/>
</dbReference>
<comment type="caution">
    <text evidence="2">The sequence shown here is derived from an EMBL/GenBank/DDBJ whole genome shotgun (WGS) entry which is preliminary data.</text>
</comment>
<dbReference type="EMBL" id="CAJNOV010013417">
    <property type="protein sequence ID" value="CAF1520334.1"/>
    <property type="molecule type" value="Genomic_DNA"/>
</dbReference>
<dbReference type="EMBL" id="CAJNOW010007521">
    <property type="protein sequence ID" value="CAF1515753.1"/>
    <property type="molecule type" value="Genomic_DNA"/>
</dbReference>
<dbReference type="Proteomes" id="UP000663834">
    <property type="component" value="Unassembled WGS sequence"/>
</dbReference>
<evidence type="ECO:0000313" key="2">
    <source>
        <dbReference type="EMBL" id="CAF1520334.1"/>
    </source>
</evidence>
<sequence>MDSDEYLDWLIHGYDKNGVPLPFMGIRYCTDDENCKCRQCKQSRRNKWPYTESLSANLLYISGFKMHEINNIEIKKLEDCLFNDFNYNINGFFTYVTDLCTSYDVYGIHILNLFRNGSFNKKLYNGATPAILAKCYSNLEKSHPIMNHYYSIRSILQKKTFN</sequence>
<name>A0A815UJJ0_9BILA</name>
<dbReference type="EMBL" id="CAJOBI010001345">
    <property type="protein sequence ID" value="CAF3876368.1"/>
    <property type="molecule type" value="Genomic_DNA"/>
</dbReference>
<evidence type="ECO:0000313" key="6">
    <source>
        <dbReference type="EMBL" id="CAF3876368.1"/>
    </source>
</evidence>
<proteinExistence type="predicted"/>
<dbReference type="Proteomes" id="UP000663824">
    <property type="component" value="Unassembled WGS sequence"/>
</dbReference>
<dbReference type="Proteomes" id="UP000676336">
    <property type="component" value="Unassembled WGS sequence"/>
</dbReference>
<dbReference type="Proteomes" id="UP000681967">
    <property type="component" value="Unassembled WGS sequence"/>
</dbReference>
<gene>
    <name evidence="4" type="ORF">BYL167_LOCUS606</name>
    <name evidence="2" type="ORF">CJN711_LOCUS28352</name>
    <name evidence="5" type="ORF">GIL414_LOCUS2112</name>
    <name evidence="1" type="ORF">KQP761_LOCUS15405</name>
    <name evidence="3" type="ORF">MBJ925_LOCUS12277</name>
    <name evidence="6" type="ORF">SMN809_LOCUS5373</name>
</gene>
<evidence type="ECO:0000313" key="4">
    <source>
        <dbReference type="EMBL" id="CAF3756248.1"/>
    </source>
</evidence>
<accession>A0A815UJJ0</accession>
<dbReference type="Proteomes" id="UP000663855">
    <property type="component" value="Unassembled WGS sequence"/>
</dbReference>
<evidence type="ECO:0000313" key="3">
    <source>
        <dbReference type="EMBL" id="CAF2046879.1"/>
    </source>
</evidence>
<dbReference type="AlphaFoldDB" id="A0A815UJJ0"/>
<dbReference type="EMBL" id="CAJOBH010000069">
    <property type="protein sequence ID" value="CAF3756248.1"/>
    <property type="molecule type" value="Genomic_DNA"/>
</dbReference>
<dbReference type="EMBL" id="CAJNRE010005584">
    <property type="protein sequence ID" value="CAF2046879.1"/>
    <property type="molecule type" value="Genomic_DNA"/>
</dbReference>
<protein>
    <submittedName>
        <fullName evidence="2">Uncharacterized protein</fullName>
    </submittedName>
</protein>
<reference evidence="2" key="1">
    <citation type="submission" date="2021-02" db="EMBL/GenBank/DDBJ databases">
        <authorList>
            <person name="Nowell W R."/>
        </authorList>
    </citation>
    <scope>NUCLEOTIDE SEQUENCE</scope>
</reference>
<evidence type="ECO:0000313" key="1">
    <source>
        <dbReference type="EMBL" id="CAF1515753.1"/>
    </source>
</evidence>
<evidence type="ECO:0000313" key="5">
    <source>
        <dbReference type="EMBL" id="CAF3819112.1"/>
    </source>
</evidence>
<organism evidence="2 7">
    <name type="scientific">Rotaria magnacalcarata</name>
    <dbReference type="NCBI Taxonomy" id="392030"/>
    <lineage>
        <taxon>Eukaryota</taxon>
        <taxon>Metazoa</taxon>
        <taxon>Spiralia</taxon>
        <taxon>Gnathifera</taxon>
        <taxon>Rotifera</taxon>
        <taxon>Eurotatoria</taxon>
        <taxon>Bdelloidea</taxon>
        <taxon>Philodinida</taxon>
        <taxon>Philodinidae</taxon>
        <taxon>Rotaria</taxon>
    </lineage>
</organism>
<evidence type="ECO:0000313" key="7">
    <source>
        <dbReference type="Proteomes" id="UP000663855"/>
    </source>
</evidence>